<dbReference type="PANTHER" id="PTHR30126">
    <property type="entry name" value="HTH-TYPE TRANSCRIPTIONAL REGULATOR"/>
    <property type="match status" value="1"/>
</dbReference>
<evidence type="ECO:0000256" key="4">
    <source>
        <dbReference type="SAM" id="MobiDB-lite"/>
    </source>
</evidence>
<dbReference type="SUPFAM" id="SSF53850">
    <property type="entry name" value="Periplasmic binding protein-like II"/>
    <property type="match status" value="1"/>
</dbReference>
<reference evidence="6 7" key="1">
    <citation type="submission" date="2018-08" db="EMBL/GenBank/DDBJ databases">
        <title>Crown Gall in kiwifruit.</title>
        <authorList>
            <person name="Visnovsky S.B."/>
            <person name="Pitman A.R."/>
        </authorList>
    </citation>
    <scope>NUCLEOTIDE SEQUENCE [LARGE SCALE GENOMIC DNA]</scope>
    <source>
        <strain evidence="6 7">SBV_302_78_2</strain>
    </source>
</reference>
<evidence type="ECO:0000259" key="5">
    <source>
        <dbReference type="Pfam" id="PF03466"/>
    </source>
</evidence>
<proteinExistence type="inferred from homology"/>
<dbReference type="EMBL" id="QRFF01000006">
    <property type="protein sequence ID" value="KAA3499398.1"/>
    <property type="molecule type" value="Genomic_DNA"/>
</dbReference>
<protein>
    <recommendedName>
        <fullName evidence="5">LysR substrate-binding domain-containing protein</fullName>
    </recommendedName>
</protein>
<evidence type="ECO:0000256" key="3">
    <source>
        <dbReference type="ARBA" id="ARBA00023163"/>
    </source>
</evidence>
<gene>
    <name evidence="6" type="ORF">DXM27_19845</name>
</gene>
<keyword evidence="2" id="KW-0805">Transcription regulation</keyword>
<sequence>MFLQPACGHAADPPVPRHSARHPDRYAHVQHQHAAGTGFPAASRCRRADHVWSGRGEIDIAELRDQSFVIREAGSMTRQIFERALTESGIQIRHELVLASREAMKEAVANGLGLGIVLDKELGNDQRLVGLRVTGASLAASEYLVAHPEVSELGAVREFIATVAEDRRPSNAQTVMAW</sequence>
<feature type="region of interest" description="Disordered" evidence="4">
    <location>
        <begin position="1"/>
        <end position="21"/>
    </location>
</feature>
<feature type="domain" description="LysR substrate-binding" evidence="5">
    <location>
        <begin position="47"/>
        <end position="165"/>
    </location>
</feature>
<dbReference type="Gene3D" id="3.40.190.10">
    <property type="entry name" value="Periplasmic binding protein-like II"/>
    <property type="match status" value="1"/>
</dbReference>
<keyword evidence="3" id="KW-0804">Transcription</keyword>
<accession>A0AA88JQY8</accession>
<dbReference type="Proteomes" id="UP000473658">
    <property type="component" value="Unassembled WGS sequence"/>
</dbReference>
<name>A0AA88JQY8_RHIRH</name>
<organism evidence="6 7">
    <name type="scientific">Rhizobium rhizogenes</name>
    <name type="common">Agrobacterium rhizogenes</name>
    <dbReference type="NCBI Taxonomy" id="359"/>
    <lineage>
        <taxon>Bacteria</taxon>
        <taxon>Pseudomonadati</taxon>
        <taxon>Pseudomonadota</taxon>
        <taxon>Alphaproteobacteria</taxon>
        <taxon>Hyphomicrobiales</taxon>
        <taxon>Rhizobiaceae</taxon>
        <taxon>Rhizobium/Agrobacterium group</taxon>
        <taxon>Rhizobium</taxon>
    </lineage>
</organism>
<dbReference type="InterPro" id="IPR005119">
    <property type="entry name" value="LysR_subst-bd"/>
</dbReference>
<comment type="caution">
    <text evidence="6">The sequence shown here is derived from an EMBL/GenBank/DDBJ whole genome shotgun (WGS) entry which is preliminary data.</text>
</comment>
<comment type="similarity">
    <text evidence="1">Belongs to the LysR transcriptional regulatory family.</text>
</comment>
<evidence type="ECO:0000256" key="1">
    <source>
        <dbReference type="ARBA" id="ARBA00009437"/>
    </source>
</evidence>
<dbReference type="PANTHER" id="PTHR30126:SF39">
    <property type="entry name" value="HTH-TYPE TRANSCRIPTIONAL REGULATOR CYSL"/>
    <property type="match status" value="1"/>
</dbReference>
<evidence type="ECO:0000313" key="7">
    <source>
        <dbReference type="Proteomes" id="UP000473658"/>
    </source>
</evidence>
<evidence type="ECO:0000313" key="6">
    <source>
        <dbReference type="EMBL" id="KAA3499398.1"/>
    </source>
</evidence>
<dbReference type="Pfam" id="PF03466">
    <property type="entry name" value="LysR_substrate"/>
    <property type="match status" value="1"/>
</dbReference>
<dbReference type="GO" id="GO:0000976">
    <property type="term" value="F:transcription cis-regulatory region binding"/>
    <property type="evidence" value="ECO:0007669"/>
    <property type="project" value="TreeGrafter"/>
</dbReference>
<dbReference type="AlphaFoldDB" id="A0AA88JQY8"/>
<dbReference type="GO" id="GO:0006355">
    <property type="term" value="P:regulation of DNA-templated transcription"/>
    <property type="evidence" value="ECO:0007669"/>
    <property type="project" value="TreeGrafter"/>
</dbReference>
<evidence type="ECO:0000256" key="2">
    <source>
        <dbReference type="ARBA" id="ARBA00023015"/>
    </source>
</evidence>